<dbReference type="EMBL" id="JAGTTL010000021">
    <property type="protein sequence ID" value="KAK6305955.1"/>
    <property type="molecule type" value="Genomic_DNA"/>
</dbReference>
<dbReference type="AlphaFoldDB" id="A0AAN8LAE3"/>
<dbReference type="Gene3D" id="3.40.50.790">
    <property type="match status" value="1"/>
</dbReference>
<dbReference type="GO" id="GO:0005840">
    <property type="term" value="C:ribosome"/>
    <property type="evidence" value="ECO:0007669"/>
    <property type="project" value="UniProtKB-KW"/>
</dbReference>
<dbReference type="SUPFAM" id="SSF56808">
    <property type="entry name" value="Ribosomal protein L1"/>
    <property type="match status" value="1"/>
</dbReference>
<evidence type="ECO:0008006" key="6">
    <source>
        <dbReference type="Google" id="ProtNLM"/>
    </source>
</evidence>
<dbReference type="InterPro" id="IPR023674">
    <property type="entry name" value="Ribosomal_uL1-like"/>
</dbReference>
<organism evidence="4 5">
    <name type="scientific">Coregonus suidteri</name>
    <dbReference type="NCBI Taxonomy" id="861788"/>
    <lineage>
        <taxon>Eukaryota</taxon>
        <taxon>Metazoa</taxon>
        <taxon>Chordata</taxon>
        <taxon>Craniata</taxon>
        <taxon>Vertebrata</taxon>
        <taxon>Euteleostomi</taxon>
        <taxon>Actinopterygii</taxon>
        <taxon>Neopterygii</taxon>
        <taxon>Teleostei</taxon>
        <taxon>Protacanthopterygii</taxon>
        <taxon>Salmoniformes</taxon>
        <taxon>Salmonidae</taxon>
        <taxon>Coregoninae</taxon>
        <taxon>Coregonus</taxon>
    </lineage>
</organism>
<name>A0AAN8LAE3_9TELE</name>
<keyword evidence="2" id="KW-0689">Ribosomal protein</keyword>
<proteinExistence type="inferred from homology"/>
<comment type="similarity">
    <text evidence="1">Belongs to the universal ribosomal protein uL1 family.</text>
</comment>
<dbReference type="Gene3D" id="3.30.190.20">
    <property type="match status" value="1"/>
</dbReference>
<comment type="caution">
    <text evidence="4">The sequence shown here is derived from an EMBL/GenBank/DDBJ whole genome shotgun (WGS) entry which is preliminary data.</text>
</comment>
<evidence type="ECO:0000256" key="2">
    <source>
        <dbReference type="ARBA" id="ARBA00022980"/>
    </source>
</evidence>
<dbReference type="Pfam" id="PF00687">
    <property type="entry name" value="Ribosomal_L1"/>
    <property type="match status" value="1"/>
</dbReference>
<sequence>MATCRRIVKVLAGCQRHVLMVGGPTYTSVSQTAPRHLPVRTYAAAKAFKKEKRDDKERNKIPVVDNTGRHKPYGLTAWAPVDDVYVTRFYPKPVHETAVAVDLLKSFQMLDYTPLDQPVYINLKLDMKLEKKKKVDPFVSTVHLPYLFKTEVNKVAVFTENPDQAKVAKENGAAFVGGADLVQRILDDEVDADFYIAVPDIISKLLPLKNKLRKKFPKNKRGPRSRFGGNFLTTTPEDRLDMPKQQLIANIQTVVEDVCSHRPASLGHFIERAIVSCQTSEALLFKSEELVQKVTVKKDA</sequence>
<evidence type="ECO:0000313" key="5">
    <source>
        <dbReference type="Proteomes" id="UP001356427"/>
    </source>
</evidence>
<dbReference type="GO" id="GO:1990904">
    <property type="term" value="C:ribonucleoprotein complex"/>
    <property type="evidence" value="ECO:0007669"/>
    <property type="project" value="UniProtKB-KW"/>
</dbReference>
<evidence type="ECO:0000256" key="1">
    <source>
        <dbReference type="ARBA" id="ARBA00010531"/>
    </source>
</evidence>
<evidence type="ECO:0000313" key="4">
    <source>
        <dbReference type="EMBL" id="KAK6305955.1"/>
    </source>
</evidence>
<keyword evidence="5" id="KW-1185">Reference proteome</keyword>
<evidence type="ECO:0000256" key="3">
    <source>
        <dbReference type="ARBA" id="ARBA00023274"/>
    </source>
</evidence>
<dbReference type="InterPro" id="IPR016095">
    <property type="entry name" value="Ribosomal_uL1_3-a/b-sand"/>
</dbReference>
<protein>
    <recommendedName>
        <fullName evidence="6">39S ribosomal protein L1, mitochondrial</fullName>
    </recommendedName>
</protein>
<dbReference type="PANTHER" id="PTHR36427">
    <property type="entry name" value="54S RIBOSOMAL PROTEIN L1, MITOCHONDRIAL"/>
    <property type="match status" value="1"/>
</dbReference>
<gene>
    <name evidence="4" type="ORF">J4Q44_G00228800</name>
</gene>
<dbReference type="InterPro" id="IPR028364">
    <property type="entry name" value="Ribosomal_uL1/biogenesis"/>
</dbReference>
<accession>A0AAN8LAE3</accession>
<reference evidence="4 5" key="1">
    <citation type="submission" date="2021-04" db="EMBL/GenBank/DDBJ databases">
        <authorList>
            <person name="De Guttry C."/>
            <person name="Zahm M."/>
            <person name="Klopp C."/>
            <person name="Cabau C."/>
            <person name="Louis A."/>
            <person name="Berthelot C."/>
            <person name="Parey E."/>
            <person name="Roest Crollius H."/>
            <person name="Montfort J."/>
            <person name="Robinson-Rechavi M."/>
            <person name="Bucao C."/>
            <person name="Bouchez O."/>
            <person name="Gislard M."/>
            <person name="Lluch J."/>
            <person name="Milhes M."/>
            <person name="Lampietro C."/>
            <person name="Lopez Roques C."/>
            <person name="Donnadieu C."/>
            <person name="Braasch I."/>
            <person name="Desvignes T."/>
            <person name="Postlethwait J."/>
            <person name="Bobe J."/>
            <person name="Wedekind C."/>
            <person name="Guiguen Y."/>
        </authorList>
    </citation>
    <scope>NUCLEOTIDE SEQUENCE [LARGE SCALE GENOMIC DNA]</scope>
    <source>
        <strain evidence="4">Cs_M1</strain>
        <tissue evidence="4">Blood</tissue>
    </source>
</reference>
<dbReference type="Proteomes" id="UP001356427">
    <property type="component" value="Unassembled WGS sequence"/>
</dbReference>
<keyword evidence="3" id="KW-0687">Ribonucleoprotein</keyword>
<dbReference type="PANTHER" id="PTHR36427:SF3">
    <property type="entry name" value="LARGE RIBOSOMAL SUBUNIT PROTEIN UL1M"/>
    <property type="match status" value="1"/>
</dbReference>